<dbReference type="Gene3D" id="3.30.70.100">
    <property type="match status" value="1"/>
</dbReference>
<organism evidence="3 4">
    <name type="scientific">Streptomyces huasconensis</name>
    <dbReference type="NCBI Taxonomy" id="1854574"/>
    <lineage>
        <taxon>Bacteria</taxon>
        <taxon>Bacillati</taxon>
        <taxon>Actinomycetota</taxon>
        <taxon>Actinomycetes</taxon>
        <taxon>Kitasatosporales</taxon>
        <taxon>Streptomycetaceae</taxon>
        <taxon>Streptomyces</taxon>
    </lineage>
</organism>
<dbReference type="SUPFAM" id="SSF54909">
    <property type="entry name" value="Dimeric alpha+beta barrel"/>
    <property type="match status" value="1"/>
</dbReference>
<protein>
    <submittedName>
        <fullName evidence="3">Antibiotic biosynthesis monooxygenase family protein</fullName>
    </submittedName>
</protein>
<keyword evidence="3" id="KW-0560">Oxidoreductase</keyword>
<dbReference type="EMBL" id="JBEYRS010000028">
    <property type="protein sequence ID" value="MEW2367612.1"/>
    <property type="molecule type" value="Genomic_DNA"/>
</dbReference>
<accession>A0ABV3M7E1</accession>
<keyword evidence="3" id="KW-0503">Monooxygenase</keyword>
<evidence type="ECO:0000259" key="2">
    <source>
        <dbReference type="Pfam" id="PF03992"/>
    </source>
</evidence>
<name>A0ABV3M7E1_9ACTN</name>
<keyword evidence="4" id="KW-1185">Reference proteome</keyword>
<sequence length="126" mass="14281">MTARLVVYHRAPTDDPLAVERAYRLFLPGFRPTPGVLGIALLRLAGDPYGYAVVTDWQDADAYESWRQGPAHQQRKTPLRPYQDQRRTPCYELYEVLDTAPAPGRERTVGTSVPGTVRDTDKEHRS</sequence>
<dbReference type="GO" id="GO:0004497">
    <property type="term" value="F:monooxygenase activity"/>
    <property type="evidence" value="ECO:0007669"/>
    <property type="project" value="UniProtKB-KW"/>
</dbReference>
<dbReference type="Pfam" id="PF03992">
    <property type="entry name" value="ABM"/>
    <property type="match status" value="1"/>
</dbReference>
<gene>
    <name evidence="3" type="ORF">AB0887_37535</name>
</gene>
<feature type="domain" description="ABM" evidence="2">
    <location>
        <begin position="18"/>
        <end position="74"/>
    </location>
</feature>
<evidence type="ECO:0000313" key="4">
    <source>
        <dbReference type="Proteomes" id="UP001553843"/>
    </source>
</evidence>
<dbReference type="Proteomes" id="UP001553843">
    <property type="component" value="Unassembled WGS sequence"/>
</dbReference>
<feature type="region of interest" description="Disordered" evidence="1">
    <location>
        <begin position="101"/>
        <end position="126"/>
    </location>
</feature>
<evidence type="ECO:0000313" key="3">
    <source>
        <dbReference type="EMBL" id="MEW2367612.1"/>
    </source>
</evidence>
<evidence type="ECO:0000256" key="1">
    <source>
        <dbReference type="SAM" id="MobiDB-lite"/>
    </source>
</evidence>
<dbReference type="InterPro" id="IPR011008">
    <property type="entry name" value="Dimeric_a/b-barrel"/>
</dbReference>
<dbReference type="RefSeq" id="WP_359773760.1">
    <property type="nucleotide sequence ID" value="NZ_JBEYRR010000001.1"/>
</dbReference>
<dbReference type="InterPro" id="IPR007138">
    <property type="entry name" value="ABM_dom"/>
</dbReference>
<proteinExistence type="predicted"/>
<reference evidence="3 4" key="1">
    <citation type="submission" date="2024-06" db="EMBL/GenBank/DDBJ databases">
        <title>The Natural Products Discovery Center: Release of the First 8490 Sequenced Strains for Exploring Actinobacteria Biosynthetic Diversity.</title>
        <authorList>
            <person name="Kalkreuter E."/>
            <person name="Kautsar S.A."/>
            <person name="Yang D."/>
            <person name="Bader C.D."/>
            <person name="Teijaro C.N."/>
            <person name="Fluegel L."/>
            <person name="Davis C.M."/>
            <person name="Simpson J.R."/>
            <person name="Lauterbach L."/>
            <person name="Steele A.D."/>
            <person name="Gui C."/>
            <person name="Meng S."/>
            <person name="Li G."/>
            <person name="Viehrig K."/>
            <person name="Ye F."/>
            <person name="Su P."/>
            <person name="Kiefer A.F."/>
            <person name="Nichols A."/>
            <person name="Cepeda A.J."/>
            <person name="Yan W."/>
            <person name="Fan B."/>
            <person name="Jiang Y."/>
            <person name="Adhikari A."/>
            <person name="Zheng C.-J."/>
            <person name="Schuster L."/>
            <person name="Cowan T.M."/>
            <person name="Smanski M.J."/>
            <person name="Chevrette M.G."/>
            <person name="De Carvalho L.P.S."/>
            <person name="Shen B."/>
        </authorList>
    </citation>
    <scope>NUCLEOTIDE SEQUENCE [LARGE SCALE GENOMIC DNA]</scope>
    <source>
        <strain evidence="3 4">NPDC047833</strain>
    </source>
</reference>
<comment type="caution">
    <text evidence="3">The sequence shown here is derived from an EMBL/GenBank/DDBJ whole genome shotgun (WGS) entry which is preliminary data.</text>
</comment>